<comment type="caution">
    <text evidence="1">The sequence shown here is derived from an EMBL/GenBank/DDBJ whole genome shotgun (WGS) entry which is preliminary data.</text>
</comment>
<organism evidence="1 2">
    <name type="scientific">Paenibacillus plantiphilus</name>
    <dbReference type="NCBI Taxonomy" id="2905650"/>
    <lineage>
        <taxon>Bacteria</taxon>
        <taxon>Bacillati</taxon>
        <taxon>Bacillota</taxon>
        <taxon>Bacilli</taxon>
        <taxon>Bacillales</taxon>
        <taxon>Paenibacillaceae</taxon>
        <taxon>Paenibacillus</taxon>
    </lineage>
</organism>
<dbReference type="SUPFAM" id="SSF56112">
    <property type="entry name" value="Protein kinase-like (PK-like)"/>
    <property type="match status" value="1"/>
</dbReference>
<keyword evidence="2" id="KW-1185">Reference proteome</keyword>
<dbReference type="InterPro" id="IPR011009">
    <property type="entry name" value="Kinase-like_dom_sf"/>
</dbReference>
<dbReference type="RefSeq" id="WP_236346948.1">
    <property type="nucleotide sequence ID" value="NZ_CAKMMF010000044.1"/>
</dbReference>
<evidence type="ECO:0008006" key="3">
    <source>
        <dbReference type="Google" id="ProtNLM"/>
    </source>
</evidence>
<sequence length="226" mass="25535">MSENWEHAGEALSCIEVKGNANNDPVAIKGLTEGLHCIGIGTDAAVFSYEPVPKYAFKVYSPHAIEKLEAEKSVYERLVGSPYHPQYFGHGANFIVISFEGGITLHDCLVHGVSVPRQVIADVEEAKKLVVERGLNPRDIHLKNVLLQDGRAKVIDVSEYIKEGNDHRWDHLVWAYNNFYSHLEGVKIPSWALGTIRKWYNRADQANFSLEEFSQRVSQLFKWTGK</sequence>
<evidence type="ECO:0000313" key="2">
    <source>
        <dbReference type="Proteomes" id="UP000838686"/>
    </source>
</evidence>
<name>A0ABN8H0U8_9BACL</name>
<dbReference type="Proteomes" id="UP000838686">
    <property type="component" value="Unassembled WGS sequence"/>
</dbReference>
<evidence type="ECO:0000313" key="1">
    <source>
        <dbReference type="EMBL" id="CAH1224049.1"/>
    </source>
</evidence>
<proteinExistence type="predicted"/>
<dbReference type="EMBL" id="CAKMMF010000044">
    <property type="protein sequence ID" value="CAH1224049.1"/>
    <property type="molecule type" value="Genomic_DNA"/>
</dbReference>
<protein>
    <recommendedName>
        <fullName evidence="3">Serine/threonine protein kinase</fullName>
    </recommendedName>
</protein>
<gene>
    <name evidence="1" type="ORF">PAECIP111893_05076</name>
</gene>
<accession>A0ABN8H0U8</accession>
<reference evidence="1" key="1">
    <citation type="submission" date="2022-01" db="EMBL/GenBank/DDBJ databases">
        <authorList>
            <person name="Criscuolo A."/>
        </authorList>
    </citation>
    <scope>NUCLEOTIDE SEQUENCE</scope>
    <source>
        <strain evidence="1">CIP111893</strain>
    </source>
</reference>